<dbReference type="OrthoDB" id="9808460at2"/>
<keyword evidence="1" id="KW-1133">Transmembrane helix</keyword>
<dbReference type="Proteomes" id="UP000261905">
    <property type="component" value="Unassembled WGS sequence"/>
</dbReference>
<dbReference type="PANTHER" id="PTHR39165:SF1">
    <property type="entry name" value="DUF456 DOMAIN-CONTAINING PROTEIN"/>
    <property type="match status" value="1"/>
</dbReference>
<evidence type="ECO:0000256" key="1">
    <source>
        <dbReference type="SAM" id="Phobius"/>
    </source>
</evidence>
<feature type="transmembrane region" description="Helical" evidence="1">
    <location>
        <begin position="89"/>
        <end position="113"/>
    </location>
</feature>
<dbReference type="PANTHER" id="PTHR39165">
    <property type="entry name" value="IG HYPOTHETICAL 17883"/>
    <property type="match status" value="1"/>
</dbReference>
<feature type="transmembrane region" description="Helical" evidence="1">
    <location>
        <begin position="7"/>
        <end position="37"/>
    </location>
</feature>
<dbReference type="AlphaFoldDB" id="A0A371PHV2"/>
<feature type="transmembrane region" description="Helical" evidence="1">
    <location>
        <begin position="133"/>
        <end position="160"/>
    </location>
</feature>
<dbReference type="Pfam" id="PF04306">
    <property type="entry name" value="DUF456"/>
    <property type="match status" value="1"/>
</dbReference>
<accession>A0A371PHV2</accession>
<gene>
    <name evidence="2" type="ORF">DX130_13025</name>
</gene>
<protein>
    <submittedName>
        <fullName evidence="2">DUF456 family protein</fullName>
    </submittedName>
</protein>
<keyword evidence="1" id="KW-0472">Membrane</keyword>
<proteinExistence type="predicted"/>
<name>A0A371PHV2_9BACL</name>
<dbReference type="EMBL" id="QUBQ01000002">
    <property type="protein sequence ID" value="REK75206.1"/>
    <property type="molecule type" value="Genomic_DNA"/>
</dbReference>
<dbReference type="RefSeq" id="WP_116047151.1">
    <property type="nucleotide sequence ID" value="NZ_QUBQ01000002.1"/>
</dbReference>
<comment type="caution">
    <text evidence="2">The sequence shown here is derived from an EMBL/GenBank/DDBJ whole genome shotgun (WGS) entry which is preliminary data.</text>
</comment>
<dbReference type="InterPro" id="IPR007403">
    <property type="entry name" value="DUF456"/>
</dbReference>
<keyword evidence="3" id="KW-1185">Reference proteome</keyword>
<evidence type="ECO:0000313" key="3">
    <source>
        <dbReference type="Proteomes" id="UP000261905"/>
    </source>
</evidence>
<evidence type="ECO:0000313" key="2">
    <source>
        <dbReference type="EMBL" id="REK75206.1"/>
    </source>
</evidence>
<reference evidence="2 3" key="1">
    <citation type="submission" date="2018-08" db="EMBL/GenBank/DDBJ databases">
        <title>Paenibacillus sp. M4BSY-1, whole genome shotgun sequence.</title>
        <authorList>
            <person name="Tuo L."/>
        </authorList>
    </citation>
    <scope>NUCLEOTIDE SEQUENCE [LARGE SCALE GENOMIC DNA]</scope>
    <source>
        <strain evidence="2 3">M4BSY-1</strain>
    </source>
</reference>
<feature type="transmembrane region" description="Helical" evidence="1">
    <location>
        <begin position="49"/>
        <end position="69"/>
    </location>
</feature>
<sequence length="161" mass="17317">MDILGWTLVILLFIIGMAGTIYPILPGAIAIYGAFFVYGLFFSFEPFGVFFWIIQSLIFIVLFIADYAVSAWGVKRYGGTKASIIGSTIGLIAGPFVIPAFGLIIGPFAGAVIGELIAGANLERSLKVGWGSLVGLFTSVIVKVILQSAMIILFVLWLIFN</sequence>
<organism evidence="2 3">
    <name type="scientific">Paenibacillus paeoniae</name>
    <dbReference type="NCBI Taxonomy" id="2292705"/>
    <lineage>
        <taxon>Bacteria</taxon>
        <taxon>Bacillati</taxon>
        <taxon>Bacillota</taxon>
        <taxon>Bacilli</taxon>
        <taxon>Bacillales</taxon>
        <taxon>Paenibacillaceae</taxon>
        <taxon>Paenibacillus</taxon>
    </lineage>
</organism>
<keyword evidence="1" id="KW-0812">Transmembrane</keyword>